<evidence type="ECO:0000256" key="3">
    <source>
        <dbReference type="ARBA" id="ARBA00012483"/>
    </source>
</evidence>
<dbReference type="GO" id="GO:0008270">
    <property type="term" value="F:zinc ion binding"/>
    <property type="evidence" value="ECO:0007669"/>
    <property type="project" value="UniProtKB-KW"/>
</dbReference>
<dbReference type="InterPro" id="IPR044231">
    <property type="entry name" value="SP1/SPL1"/>
</dbReference>
<dbReference type="InterPro" id="IPR022170">
    <property type="entry name" value="MUL1-like"/>
</dbReference>
<keyword evidence="4" id="KW-0808">Transferase</keyword>
<organism evidence="13 14">
    <name type="scientific">Turnera subulata</name>
    <dbReference type="NCBI Taxonomy" id="218843"/>
    <lineage>
        <taxon>Eukaryota</taxon>
        <taxon>Viridiplantae</taxon>
        <taxon>Streptophyta</taxon>
        <taxon>Embryophyta</taxon>
        <taxon>Tracheophyta</taxon>
        <taxon>Spermatophyta</taxon>
        <taxon>Magnoliopsida</taxon>
        <taxon>eudicotyledons</taxon>
        <taxon>Gunneridae</taxon>
        <taxon>Pentapetalae</taxon>
        <taxon>rosids</taxon>
        <taxon>fabids</taxon>
        <taxon>Malpighiales</taxon>
        <taxon>Passifloraceae</taxon>
        <taxon>Turnera</taxon>
    </lineage>
</organism>
<keyword evidence="9" id="KW-0862">Zinc</keyword>
<dbReference type="AlphaFoldDB" id="A0A9Q0F298"/>
<evidence type="ECO:0000256" key="1">
    <source>
        <dbReference type="ARBA" id="ARBA00000900"/>
    </source>
</evidence>
<evidence type="ECO:0000256" key="9">
    <source>
        <dbReference type="ARBA" id="ARBA00022833"/>
    </source>
</evidence>
<accession>A0A9Q0F298</accession>
<keyword evidence="6" id="KW-0479">Metal-binding</keyword>
<evidence type="ECO:0000256" key="10">
    <source>
        <dbReference type="ARBA" id="ARBA00022989"/>
    </source>
</evidence>
<evidence type="ECO:0000256" key="6">
    <source>
        <dbReference type="ARBA" id="ARBA00022723"/>
    </source>
</evidence>
<dbReference type="PANTHER" id="PTHR47568:SF2">
    <property type="entry name" value="E3 UBIQUITIN-PROTEIN LIGASE SP1-RELATED"/>
    <property type="match status" value="1"/>
</dbReference>
<feature type="domain" description="E3 Ubiquitin ligase MUL1-like" evidence="12">
    <location>
        <begin position="60"/>
        <end position="180"/>
    </location>
</feature>
<dbReference type="OrthoDB" id="66726at2759"/>
<evidence type="ECO:0000256" key="2">
    <source>
        <dbReference type="ARBA" id="ARBA00004141"/>
    </source>
</evidence>
<sequence>KLLDDKRRPLIVSIYGRVGSNTPIDCPDSGSRAVILVEKAEKHFLVKCNIKKKKKNDAKNEKRNIEKEWVRKSELMSSRRREVPWYLVRNGTLSCYCISSIVKELSEESKSDLECLKCGVVLDSMVHVEGCDGTSSLLTVASDLFLDSGVRSHNHRDLEMLGVKRIEWVLPIGDYLTVIGCPNLAQSLPQLLV</sequence>
<evidence type="ECO:0000256" key="5">
    <source>
        <dbReference type="ARBA" id="ARBA00022692"/>
    </source>
</evidence>
<gene>
    <name evidence="13" type="ORF">Tsubulata_051519</name>
</gene>
<evidence type="ECO:0000256" key="4">
    <source>
        <dbReference type="ARBA" id="ARBA00022679"/>
    </source>
</evidence>
<protein>
    <recommendedName>
        <fullName evidence="3">RING-type E3 ubiquitin transferase</fullName>
        <ecNumber evidence="3">2.3.2.27</ecNumber>
    </recommendedName>
</protein>
<dbReference type="GO" id="GO:0016567">
    <property type="term" value="P:protein ubiquitination"/>
    <property type="evidence" value="ECO:0007669"/>
    <property type="project" value="InterPro"/>
</dbReference>
<evidence type="ECO:0000256" key="7">
    <source>
        <dbReference type="ARBA" id="ARBA00022771"/>
    </source>
</evidence>
<feature type="non-terminal residue" evidence="13">
    <location>
        <position position="1"/>
    </location>
</feature>
<keyword evidence="7" id="KW-0863">Zinc-finger</keyword>
<reference evidence="13" key="1">
    <citation type="submission" date="2022-02" db="EMBL/GenBank/DDBJ databases">
        <authorList>
            <person name="Henning P.M."/>
            <person name="McCubbin A.G."/>
            <person name="Shore J.S."/>
        </authorList>
    </citation>
    <scope>NUCLEOTIDE SEQUENCE</scope>
    <source>
        <strain evidence="13">F60SS</strain>
        <tissue evidence="13">Leaves</tissue>
    </source>
</reference>
<dbReference type="Proteomes" id="UP001141552">
    <property type="component" value="Unassembled WGS sequence"/>
</dbReference>
<comment type="caution">
    <text evidence="13">The sequence shown here is derived from an EMBL/GenBank/DDBJ whole genome shotgun (WGS) entry which is preliminary data.</text>
</comment>
<evidence type="ECO:0000313" key="14">
    <source>
        <dbReference type="Proteomes" id="UP001141552"/>
    </source>
</evidence>
<evidence type="ECO:0000256" key="11">
    <source>
        <dbReference type="ARBA" id="ARBA00023136"/>
    </source>
</evidence>
<dbReference type="Pfam" id="PF12483">
    <property type="entry name" value="GIDE"/>
    <property type="match status" value="1"/>
</dbReference>
<keyword evidence="8" id="KW-0833">Ubl conjugation pathway</keyword>
<evidence type="ECO:0000259" key="12">
    <source>
        <dbReference type="Pfam" id="PF12483"/>
    </source>
</evidence>
<reference evidence="13" key="2">
    <citation type="journal article" date="2023" name="Plants (Basel)">
        <title>Annotation of the Turnera subulata (Passifloraceae) Draft Genome Reveals the S-Locus Evolved after the Divergence of Turneroideae from Passifloroideae in a Stepwise Manner.</title>
        <authorList>
            <person name="Henning P.M."/>
            <person name="Roalson E.H."/>
            <person name="Mir W."/>
            <person name="McCubbin A.G."/>
            <person name="Shore J.S."/>
        </authorList>
    </citation>
    <scope>NUCLEOTIDE SEQUENCE</scope>
    <source>
        <strain evidence="13">F60SS</strain>
    </source>
</reference>
<proteinExistence type="predicted"/>
<dbReference type="EMBL" id="JAKUCV010007715">
    <property type="protein sequence ID" value="KAJ4822276.1"/>
    <property type="molecule type" value="Genomic_DNA"/>
</dbReference>
<dbReference type="GO" id="GO:0061630">
    <property type="term" value="F:ubiquitin protein ligase activity"/>
    <property type="evidence" value="ECO:0007669"/>
    <property type="project" value="UniProtKB-EC"/>
</dbReference>
<keyword evidence="14" id="KW-1185">Reference proteome</keyword>
<comment type="catalytic activity">
    <reaction evidence="1">
        <text>S-ubiquitinyl-[E2 ubiquitin-conjugating enzyme]-L-cysteine + [acceptor protein]-L-lysine = [E2 ubiquitin-conjugating enzyme]-L-cysteine + N(6)-ubiquitinyl-[acceptor protein]-L-lysine.</text>
        <dbReference type="EC" id="2.3.2.27"/>
    </reaction>
</comment>
<name>A0A9Q0F298_9ROSI</name>
<dbReference type="PANTHER" id="PTHR47568">
    <property type="match status" value="1"/>
</dbReference>
<keyword evidence="10" id="KW-1133">Transmembrane helix</keyword>
<dbReference type="GO" id="GO:0016020">
    <property type="term" value="C:membrane"/>
    <property type="evidence" value="ECO:0007669"/>
    <property type="project" value="UniProtKB-SubCell"/>
</dbReference>
<dbReference type="EC" id="2.3.2.27" evidence="3"/>
<evidence type="ECO:0000313" key="13">
    <source>
        <dbReference type="EMBL" id="KAJ4822276.1"/>
    </source>
</evidence>
<keyword evidence="5" id="KW-0812">Transmembrane</keyword>
<evidence type="ECO:0000256" key="8">
    <source>
        <dbReference type="ARBA" id="ARBA00022786"/>
    </source>
</evidence>
<comment type="subcellular location">
    <subcellularLocation>
        <location evidence="2">Membrane</location>
        <topology evidence="2">Multi-pass membrane protein</topology>
    </subcellularLocation>
</comment>
<keyword evidence="11" id="KW-0472">Membrane</keyword>